<protein>
    <submittedName>
        <fullName evidence="1">WXG100 family type VII secretion target</fullName>
    </submittedName>
</protein>
<dbReference type="AlphaFoldDB" id="A0A543I9D7"/>
<reference evidence="1 2" key="1">
    <citation type="submission" date="2019-06" db="EMBL/GenBank/DDBJ databases">
        <title>Sequencing the genomes of 1000 actinobacteria strains.</title>
        <authorList>
            <person name="Klenk H.-P."/>
        </authorList>
    </citation>
    <scope>NUCLEOTIDE SEQUENCE [LARGE SCALE GENOMIC DNA]</scope>
    <source>
        <strain evidence="1 2">DSM 45043</strain>
    </source>
</reference>
<evidence type="ECO:0000313" key="2">
    <source>
        <dbReference type="Proteomes" id="UP000316706"/>
    </source>
</evidence>
<dbReference type="Proteomes" id="UP000316706">
    <property type="component" value="Unassembled WGS sequence"/>
</dbReference>
<dbReference type="Gene3D" id="1.10.287.1060">
    <property type="entry name" value="ESAT-6-like"/>
    <property type="match status" value="1"/>
</dbReference>
<keyword evidence="2" id="KW-1185">Reference proteome</keyword>
<dbReference type="OrthoDB" id="3729127at2"/>
<accession>A0A543I9D7</accession>
<name>A0A543I9D7_9ACTN</name>
<comment type="caution">
    <text evidence="1">The sequence shown here is derived from an EMBL/GenBank/DDBJ whole genome shotgun (WGS) entry which is preliminary data.</text>
</comment>
<dbReference type="Pfam" id="PF06013">
    <property type="entry name" value="WXG100"/>
    <property type="match status" value="1"/>
</dbReference>
<dbReference type="InterPro" id="IPR036689">
    <property type="entry name" value="ESAT-6-like_sf"/>
</dbReference>
<proteinExistence type="predicted"/>
<dbReference type="EMBL" id="VFPO01000001">
    <property type="protein sequence ID" value="TQM67198.1"/>
    <property type="molecule type" value="Genomic_DNA"/>
</dbReference>
<dbReference type="SUPFAM" id="SSF140453">
    <property type="entry name" value="EsxAB dimer-like"/>
    <property type="match status" value="1"/>
</dbReference>
<sequence>MAPRLLRCATQNRNGGDTVGDQSAVDRAAMQQAATRIEDSAGIVKGLQTKLDGHKSQLMSGWAGNAAVSFDRVFTEFQTEMTKVRTALEGMHEKLVQTKITYESTEQEQQDAVNKINQLLNGTT</sequence>
<gene>
    <name evidence="1" type="ORF">FHX41_0803</name>
</gene>
<organism evidence="1 2">
    <name type="scientific">Actinomadura hallensis</name>
    <dbReference type="NCBI Taxonomy" id="337895"/>
    <lineage>
        <taxon>Bacteria</taxon>
        <taxon>Bacillati</taxon>
        <taxon>Actinomycetota</taxon>
        <taxon>Actinomycetes</taxon>
        <taxon>Streptosporangiales</taxon>
        <taxon>Thermomonosporaceae</taxon>
        <taxon>Actinomadura</taxon>
    </lineage>
</organism>
<dbReference type="InterPro" id="IPR010310">
    <property type="entry name" value="T7SS_ESAT-6-like"/>
</dbReference>
<evidence type="ECO:0000313" key="1">
    <source>
        <dbReference type="EMBL" id="TQM67198.1"/>
    </source>
</evidence>
<dbReference type="NCBIfam" id="TIGR03930">
    <property type="entry name" value="WXG100_ESAT6"/>
    <property type="match status" value="1"/>
</dbReference>